<dbReference type="AlphaFoldDB" id="A0A4Y2SE51"/>
<dbReference type="EMBL" id="BGPR01021156">
    <property type="protein sequence ID" value="GBN86171.1"/>
    <property type="molecule type" value="Genomic_DNA"/>
</dbReference>
<evidence type="ECO:0000313" key="1">
    <source>
        <dbReference type="EMBL" id="GBN86171.1"/>
    </source>
</evidence>
<gene>
    <name evidence="1" type="ORF">AVEN_220380_1</name>
</gene>
<reference evidence="1 2" key="1">
    <citation type="journal article" date="2019" name="Sci. Rep.">
        <title>Orb-weaving spider Araneus ventricosus genome elucidates the spidroin gene catalogue.</title>
        <authorList>
            <person name="Kono N."/>
            <person name="Nakamura H."/>
            <person name="Ohtoshi R."/>
            <person name="Moran D.A.P."/>
            <person name="Shinohara A."/>
            <person name="Yoshida Y."/>
            <person name="Fujiwara M."/>
            <person name="Mori M."/>
            <person name="Tomita M."/>
            <person name="Arakawa K."/>
        </authorList>
    </citation>
    <scope>NUCLEOTIDE SEQUENCE [LARGE SCALE GENOMIC DNA]</scope>
</reference>
<comment type="caution">
    <text evidence="1">The sequence shown here is derived from an EMBL/GenBank/DDBJ whole genome shotgun (WGS) entry which is preliminary data.</text>
</comment>
<dbReference type="Proteomes" id="UP000499080">
    <property type="component" value="Unassembled WGS sequence"/>
</dbReference>
<name>A0A4Y2SE51_ARAVE</name>
<organism evidence="1 2">
    <name type="scientific">Araneus ventricosus</name>
    <name type="common">Orbweaver spider</name>
    <name type="synonym">Epeira ventricosa</name>
    <dbReference type="NCBI Taxonomy" id="182803"/>
    <lineage>
        <taxon>Eukaryota</taxon>
        <taxon>Metazoa</taxon>
        <taxon>Ecdysozoa</taxon>
        <taxon>Arthropoda</taxon>
        <taxon>Chelicerata</taxon>
        <taxon>Arachnida</taxon>
        <taxon>Araneae</taxon>
        <taxon>Araneomorphae</taxon>
        <taxon>Entelegynae</taxon>
        <taxon>Araneoidea</taxon>
        <taxon>Araneidae</taxon>
        <taxon>Araneus</taxon>
    </lineage>
</organism>
<sequence>MNEAEDLRFVEKGERRIIGHYCSTFQMKVASVTNMESLFPAVLVLWLGREFYRVRAGELSVIASAVTVIISELLTVCVARSGSSVTVIASDLLPVPVANLYECYCSCYLCFVFTEYSRINRHSPLSCLLDCFRHTPTGQFL</sequence>
<keyword evidence="2" id="KW-1185">Reference proteome</keyword>
<protein>
    <submittedName>
        <fullName evidence="1">Uncharacterized protein</fullName>
    </submittedName>
</protein>
<proteinExistence type="predicted"/>
<accession>A0A4Y2SE51</accession>
<evidence type="ECO:0000313" key="2">
    <source>
        <dbReference type="Proteomes" id="UP000499080"/>
    </source>
</evidence>